<keyword evidence="1" id="KW-0472">Membrane</keyword>
<dbReference type="EMBL" id="CP036291">
    <property type="protein sequence ID" value="QDU87183.1"/>
    <property type="molecule type" value="Genomic_DNA"/>
</dbReference>
<sequence length="58" mass="6608">MNGLSRLDWVLLAIAALVAITSLVRLMRARRDHLIADVRQQLADEQARVRRQKKNDAA</sequence>
<keyword evidence="3" id="KW-1185">Reference proteome</keyword>
<dbReference type="AlphaFoldDB" id="A0A518D6S5"/>
<name>A0A518D6S5_9BACT</name>
<keyword evidence="1" id="KW-1133">Transmembrane helix</keyword>
<organism evidence="2 3">
    <name type="scientific">Pirellulimonas nuda</name>
    <dbReference type="NCBI Taxonomy" id="2528009"/>
    <lineage>
        <taxon>Bacteria</taxon>
        <taxon>Pseudomonadati</taxon>
        <taxon>Planctomycetota</taxon>
        <taxon>Planctomycetia</taxon>
        <taxon>Pirellulales</taxon>
        <taxon>Lacipirellulaceae</taxon>
        <taxon>Pirellulimonas</taxon>
    </lineage>
</organism>
<protein>
    <submittedName>
        <fullName evidence="2">Uncharacterized protein</fullName>
    </submittedName>
</protein>
<gene>
    <name evidence="2" type="ORF">Pla175_05390</name>
</gene>
<proteinExistence type="predicted"/>
<keyword evidence="1" id="KW-0812">Transmembrane</keyword>
<evidence type="ECO:0000313" key="2">
    <source>
        <dbReference type="EMBL" id="QDU87183.1"/>
    </source>
</evidence>
<accession>A0A518D6S5</accession>
<dbReference type="KEGG" id="pnd:Pla175_05390"/>
<dbReference type="Proteomes" id="UP000317429">
    <property type="component" value="Chromosome"/>
</dbReference>
<evidence type="ECO:0000313" key="3">
    <source>
        <dbReference type="Proteomes" id="UP000317429"/>
    </source>
</evidence>
<reference evidence="2 3" key="1">
    <citation type="submission" date="2019-02" db="EMBL/GenBank/DDBJ databases">
        <title>Deep-cultivation of Planctomycetes and their phenomic and genomic characterization uncovers novel biology.</title>
        <authorList>
            <person name="Wiegand S."/>
            <person name="Jogler M."/>
            <person name="Boedeker C."/>
            <person name="Pinto D."/>
            <person name="Vollmers J."/>
            <person name="Rivas-Marin E."/>
            <person name="Kohn T."/>
            <person name="Peeters S.H."/>
            <person name="Heuer A."/>
            <person name="Rast P."/>
            <person name="Oberbeckmann S."/>
            <person name="Bunk B."/>
            <person name="Jeske O."/>
            <person name="Meyerdierks A."/>
            <person name="Storesund J.E."/>
            <person name="Kallscheuer N."/>
            <person name="Luecker S."/>
            <person name="Lage O.M."/>
            <person name="Pohl T."/>
            <person name="Merkel B.J."/>
            <person name="Hornburger P."/>
            <person name="Mueller R.-W."/>
            <person name="Bruemmer F."/>
            <person name="Labrenz M."/>
            <person name="Spormann A.M."/>
            <person name="Op den Camp H."/>
            <person name="Overmann J."/>
            <person name="Amann R."/>
            <person name="Jetten M.S.M."/>
            <person name="Mascher T."/>
            <person name="Medema M.H."/>
            <person name="Devos D.P."/>
            <person name="Kaster A.-K."/>
            <person name="Ovreas L."/>
            <person name="Rohde M."/>
            <person name="Galperin M.Y."/>
            <person name="Jogler C."/>
        </authorList>
    </citation>
    <scope>NUCLEOTIDE SEQUENCE [LARGE SCALE GENOMIC DNA]</scope>
    <source>
        <strain evidence="2 3">Pla175</strain>
    </source>
</reference>
<feature type="transmembrane region" description="Helical" evidence="1">
    <location>
        <begin position="6"/>
        <end position="24"/>
    </location>
</feature>
<evidence type="ECO:0000256" key="1">
    <source>
        <dbReference type="SAM" id="Phobius"/>
    </source>
</evidence>
<dbReference type="RefSeq" id="WP_197527225.1">
    <property type="nucleotide sequence ID" value="NZ_CP036291.1"/>
</dbReference>